<accession>A0A4S1CAH9</accession>
<comment type="caution">
    <text evidence="1">The sequence shown here is derived from an EMBL/GenBank/DDBJ whole genome shotgun (WGS) entry which is preliminary data.</text>
</comment>
<gene>
    <name evidence="1" type="ORF">E4633_20255</name>
</gene>
<evidence type="ECO:0000313" key="1">
    <source>
        <dbReference type="EMBL" id="TGU69926.1"/>
    </source>
</evidence>
<dbReference type="AlphaFoldDB" id="A0A4S1CAH9"/>
<reference evidence="1 2" key="1">
    <citation type="submission" date="2019-04" db="EMBL/GenBank/DDBJ databases">
        <title>Geobacter oryzae sp. nov., ferric-reducing bacteria isolated from paddy soil.</title>
        <authorList>
            <person name="Xu Z."/>
            <person name="Masuda Y."/>
            <person name="Itoh H."/>
            <person name="Senoo K."/>
        </authorList>
    </citation>
    <scope>NUCLEOTIDE SEQUENCE [LARGE SCALE GENOMIC DNA]</scope>
    <source>
        <strain evidence="1 2">Red111</strain>
    </source>
</reference>
<proteinExistence type="predicted"/>
<dbReference type="RefSeq" id="WP_135873151.1">
    <property type="nucleotide sequence ID" value="NZ_SRSC01000007.1"/>
</dbReference>
<dbReference type="EMBL" id="SRSC01000007">
    <property type="protein sequence ID" value="TGU69926.1"/>
    <property type="molecule type" value="Genomic_DNA"/>
</dbReference>
<sequence length="100" mass="11483">MQKTIIELTHWAVMERPNGTRHIIADSRERPKRCLTTKIQDFFPATQQVKTWGDYTYQLVGPPSPSPDGTWELGQHWDGRDISADFERQIEAAKGGETQK</sequence>
<keyword evidence="2" id="KW-1185">Reference proteome</keyword>
<organism evidence="1 2">
    <name type="scientific">Geomonas terrae</name>
    <dbReference type="NCBI Taxonomy" id="2562681"/>
    <lineage>
        <taxon>Bacteria</taxon>
        <taxon>Pseudomonadati</taxon>
        <taxon>Thermodesulfobacteriota</taxon>
        <taxon>Desulfuromonadia</taxon>
        <taxon>Geobacterales</taxon>
        <taxon>Geobacteraceae</taxon>
        <taxon>Geomonas</taxon>
    </lineage>
</organism>
<evidence type="ECO:0000313" key="2">
    <source>
        <dbReference type="Proteomes" id="UP000306416"/>
    </source>
</evidence>
<name>A0A4S1CAH9_9BACT</name>
<dbReference type="Proteomes" id="UP000306416">
    <property type="component" value="Unassembled WGS sequence"/>
</dbReference>
<protein>
    <submittedName>
        <fullName evidence="1">Uncharacterized protein</fullName>
    </submittedName>
</protein>